<evidence type="ECO:0000256" key="3">
    <source>
        <dbReference type="ARBA" id="ARBA00022691"/>
    </source>
</evidence>
<evidence type="ECO:0000256" key="1">
    <source>
        <dbReference type="ARBA" id="ARBA00022603"/>
    </source>
</evidence>
<evidence type="ECO:0000313" key="6">
    <source>
        <dbReference type="EMBL" id="MFC5896329.1"/>
    </source>
</evidence>
<dbReference type="RefSeq" id="WP_345076761.1">
    <property type="nucleotide sequence ID" value="NZ_BAAAWG010000001.1"/>
</dbReference>
<keyword evidence="2" id="KW-0808">Transferase</keyword>
<dbReference type="Gene3D" id="3.40.50.150">
    <property type="entry name" value="Vaccinia Virus protein VP39"/>
    <property type="match status" value="1"/>
</dbReference>
<dbReference type="PANTHER" id="PTHR43464:SF19">
    <property type="entry name" value="UBIQUINONE BIOSYNTHESIS O-METHYLTRANSFERASE, MITOCHONDRIAL"/>
    <property type="match status" value="1"/>
</dbReference>
<dbReference type="SUPFAM" id="SSF53335">
    <property type="entry name" value="S-adenosyl-L-methionine-dependent methyltransferases"/>
    <property type="match status" value="1"/>
</dbReference>
<dbReference type="Pfam" id="PF08242">
    <property type="entry name" value="Methyltransf_12"/>
    <property type="match status" value="1"/>
</dbReference>
<dbReference type="Proteomes" id="UP001596241">
    <property type="component" value="Unassembled WGS sequence"/>
</dbReference>
<evidence type="ECO:0000256" key="4">
    <source>
        <dbReference type="SAM" id="MobiDB-lite"/>
    </source>
</evidence>
<dbReference type="InterPro" id="IPR013217">
    <property type="entry name" value="Methyltransf_12"/>
</dbReference>
<dbReference type="PANTHER" id="PTHR43464">
    <property type="entry name" value="METHYLTRANSFERASE"/>
    <property type="match status" value="1"/>
</dbReference>
<proteinExistence type="predicted"/>
<evidence type="ECO:0000259" key="5">
    <source>
        <dbReference type="Pfam" id="PF08242"/>
    </source>
</evidence>
<feature type="compositionally biased region" description="Basic and acidic residues" evidence="4">
    <location>
        <begin position="118"/>
        <end position="129"/>
    </location>
</feature>
<feature type="compositionally biased region" description="Basic residues" evidence="4">
    <location>
        <begin position="10"/>
        <end position="24"/>
    </location>
</feature>
<gene>
    <name evidence="6" type="ORF">ACFP3M_26385</name>
</gene>
<keyword evidence="1 6" id="KW-0489">Methyltransferase</keyword>
<dbReference type="CDD" id="cd02440">
    <property type="entry name" value="AdoMet_MTases"/>
    <property type="match status" value="1"/>
</dbReference>
<dbReference type="GO" id="GO:0032259">
    <property type="term" value="P:methylation"/>
    <property type="evidence" value="ECO:0007669"/>
    <property type="project" value="UniProtKB-KW"/>
</dbReference>
<organism evidence="6 7">
    <name type="scientific">Streptomyces ramulosus</name>
    <dbReference type="NCBI Taxonomy" id="47762"/>
    <lineage>
        <taxon>Bacteria</taxon>
        <taxon>Bacillati</taxon>
        <taxon>Actinomycetota</taxon>
        <taxon>Actinomycetes</taxon>
        <taxon>Kitasatosporales</taxon>
        <taxon>Streptomycetaceae</taxon>
        <taxon>Streptomyces</taxon>
    </lineage>
</organism>
<name>A0ABW1FSU7_9ACTN</name>
<dbReference type="InterPro" id="IPR029063">
    <property type="entry name" value="SAM-dependent_MTases_sf"/>
</dbReference>
<keyword evidence="7" id="KW-1185">Reference proteome</keyword>
<feature type="region of interest" description="Disordered" evidence="4">
    <location>
        <begin position="1"/>
        <end position="30"/>
    </location>
</feature>
<accession>A0ABW1FSU7</accession>
<evidence type="ECO:0000256" key="2">
    <source>
        <dbReference type="ARBA" id="ARBA00022679"/>
    </source>
</evidence>
<evidence type="ECO:0000313" key="7">
    <source>
        <dbReference type="Proteomes" id="UP001596241"/>
    </source>
</evidence>
<comment type="caution">
    <text evidence="6">The sequence shown here is derived from an EMBL/GenBank/DDBJ whole genome shotgun (WGS) entry which is preliminary data.</text>
</comment>
<sequence length="324" mass="34039">MSHDDARPHTPAHGHGGHAPGHHHGGADMDWEVMGPLLESGAELHSAVFEQAAAWLRTLLAPQGRTAAPVRRILDVGSGPGVATCLLAAAFPEAEVVAVDPTPALLDRTRARAAARGLADRVTTHRAELPDGLDGEAAPDGGAHPTGPVGDADLIWSSRTLHHVGDQRRAVATLARHLRPGGVLALSEGGLPQRFLPRDIGFGRPGLQARLDALNEEWFARMRAGLPGAEDTVEDWPAFLTEAGLDTPRSRTFLVDLPAPLPAGGRAYVAAGLTRAVEAFGDEIAPDDLAAVTRLLDPDDPAGLARRPDVFLLAAQTVHAARAR</sequence>
<keyword evidence="3" id="KW-0949">S-adenosyl-L-methionine</keyword>
<reference evidence="7" key="1">
    <citation type="journal article" date="2019" name="Int. J. Syst. Evol. Microbiol.">
        <title>The Global Catalogue of Microorganisms (GCM) 10K type strain sequencing project: providing services to taxonomists for standard genome sequencing and annotation.</title>
        <authorList>
            <consortium name="The Broad Institute Genomics Platform"/>
            <consortium name="The Broad Institute Genome Sequencing Center for Infectious Disease"/>
            <person name="Wu L."/>
            <person name="Ma J."/>
        </authorList>
    </citation>
    <scope>NUCLEOTIDE SEQUENCE [LARGE SCALE GENOMIC DNA]</scope>
    <source>
        <strain evidence="7">CGMCC 1.15809</strain>
    </source>
</reference>
<dbReference type="GO" id="GO:0008168">
    <property type="term" value="F:methyltransferase activity"/>
    <property type="evidence" value="ECO:0007669"/>
    <property type="project" value="UniProtKB-KW"/>
</dbReference>
<feature type="region of interest" description="Disordered" evidence="4">
    <location>
        <begin position="117"/>
        <end position="151"/>
    </location>
</feature>
<dbReference type="EMBL" id="JBHSPW010000014">
    <property type="protein sequence ID" value="MFC5896329.1"/>
    <property type="molecule type" value="Genomic_DNA"/>
</dbReference>
<feature type="domain" description="Methyltransferase type 12" evidence="5">
    <location>
        <begin position="74"/>
        <end position="184"/>
    </location>
</feature>
<protein>
    <submittedName>
        <fullName evidence="6">Class I SAM-dependent methyltransferase</fullName>
    </submittedName>
</protein>